<dbReference type="VEuPathDB" id="VectorBase:ASTEI20_041943"/>
<dbReference type="STRING" id="30069.A0A182Y6H0"/>
<dbReference type="VEuPathDB" id="VectorBase:ASTEI04056"/>
<evidence type="ECO:0000313" key="1">
    <source>
        <dbReference type="EnsemblMetazoa" id="ASTEI04056-PA"/>
    </source>
</evidence>
<dbReference type="EnsemblMetazoa" id="ASTEI04056-RA">
    <property type="protein sequence ID" value="ASTEI04056-PA"/>
    <property type="gene ID" value="ASTEI04056"/>
</dbReference>
<sequence>MEIKLKVFLRKWLYLTTVGLALVGPAQVHGAVVVIGARPYLERVAKRVVEILEGRYISGNSLPIADYVAPIQITDKGLSISGNVSFHSGFLAKIDSIEFDGQKFKEIFLDTQVSMEGALKWHGIGVVLDFKANLEEYDGTGTLYVTYNQFDFPLRVSQYFNATEPTGSLQFMSIDNSNKIVTVGYPNNKYVQLISRAVMTNFDFRDYMIASFRNWNFQNLLKAVIDEIPFPEMNLIGIVTAVLCLGGSLNAAPTPCELQKVENTVCQQTEYEAYRDCIEEARENRHKRQVMPCPPTIVEPVIQTAKPFEILVPVPPLPAAKQPMLKSLDRTVIVRPDSNQIDDGAEDYENSVHYRVPVNVTTVIRLTNIVNNTNHIHMPTTLNNTNVNNIHVYTNLTEVVPGTDDAVTEDELCCTAVRPKSCHTSTQGVRCKHHKFQTCGPQCTAKVIHVQKRTRCNRSTGECKEKIAYVPQPEKPTCVYVDEWPYVVCGKVANMSVICEGCYDHYGYGYESFNGHSRMQDQCRGCYDDAFDAGPRYRRGPVLRPFYYHQPPCYLAGNCADSYGDCGYGCYGHDRIDPAWGQQSFDPALNPSNVLYYDTDDFAVTNEVSADWGVPASKCAVVTDGSTITVKNCTQDIDNPYMAAPATHPHYKQQWQEKKHSTSDSPTAASVATEDDTEDYGSGDGALNNEVFFVDEYDEDESFVQ</sequence>
<accession>A0A182Y6H0</accession>
<name>A0A182Y6H0_ANOST</name>
<reference evidence="1" key="2">
    <citation type="submission" date="2020-05" db="UniProtKB">
        <authorList>
            <consortium name="EnsemblMetazoa"/>
        </authorList>
    </citation>
    <scope>IDENTIFICATION</scope>
    <source>
        <strain evidence="1">Indian</strain>
    </source>
</reference>
<dbReference type="Proteomes" id="UP000076408">
    <property type="component" value="Unassembled WGS sequence"/>
</dbReference>
<protein>
    <submittedName>
        <fullName evidence="1">Uncharacterized protein</fullName>
    </submittedName>
</protein>
<reference evidence="2" key="1">
    <citation type="journal article" date="2014" name="Genome Biol.">
        <title>Genome analysis of a major urban malaria vector mosquito, Anopheles stephensi.</title>
        <authorList>
            <person name="Jiang X."/>
            <person name="Peery A."/>
            <person name="Hall A.B."/>
            <person name="Sharma A."/>
            <person name="Chen X.G."/>
            <person name="Waterhouse R.M."/>
            <person name="Komissarov A."/>
            <person name="Riehle M.M."/>
            <person name="Shouche Y."/>
            <person name="Sharakhova M.V."/>
            <person name="Lawson D."/>
            <person name="Pakpour N."/>
            <person name="Arensburger P."/>
            <person name="Davidson V.L."/>
            <person name="Eiglmeier K."/>
            <person name="Emrich S."/>
            <person name="George P."/>
            <person name="Kennedy R.C."/>
            <person name="Mane S.P."/>
            <person name="Maslen G."/>
            <person name="Oringanje C."/>
            <person name="Qi Y."/>
            <person name="Settlage R."/>
            <person name="Tojo M."/>
            <person name="Tubio J.M."/>
            <person name="Unger M.F."/>
            <person name="Wang B."/>
            <person name="Vernick K.D."/>
            <person name="Ribeiro J.M."/>
            <person name="James A.A."/>
            <person name="Michel K."/>
            <person name="Riehle M.A."/>
            <person name="Luckhart S."/>
            <person name="Sharakhov I.V."/>
            <person name="Tu Z."/>
        </authorList>
    </citation>
    <scope>NUCLEOTIDE SEQUENCE [LARGE SCALE GENOMIC DNA]</scope>
    <source>
        <strain evidence="2">Indian</strain>
    </source>
</reference>
<organism evidence="1 2">
    <name type="scientific">Anopheles stephensi</name>
    <name type="common">Indo-Pakistan malaria mosquito</name>
    <dbReference type="NCBI Taxonomy" id="30069"/>
    <lineage>
        <taxon>Eukaryota</taxon>
        <taxon>Metazoa</taxon>
        <taxon>Ecdysozoa</taxon>
        <taxon>Arthropoda</taxon>
        <taxon>Hexapoda</taxon>
        <taxon>Insecta</taxon>
        <taxon>Pterygota</taxon>
        <taxon>Neoptera</taxon>
        <taxon>Endopterygota</taxon>
        <taxon>Diptera</taxon>
        <taxon>Nematocera</taxon>
        <taxon>Culicoidea</taxon>
        <taxon>Culicidae</taxon>
        <taxon>Anophelinae</taxon>
        <taxon>Anopheles</taxon>
    </lineage>
</organism>
<keyword evidence="2" id="KW-1185">Reference proteome</keyword>
<dbReference type="AlphaFoldDB" id="A0A182Y6H0"/>
<dbReference type="OMA" id="CGPQCTA"/>
<evidence type="ECO:0000313" key="2">
    <source>
        <dbReference type="Proteomes" id="UP000076408"/>
    </source>
</evidence>
<dbReference type="VEuPathDB" id="VectorBase:ASTE000503"/>
<proteinExistence type="predicted"/>